<gene>
    <name evidence="2" type="ORF">AtDm6_0239</name>
</gene>
<organism evidence="2 3">
    <name type="scientific">Acetobacter tropicalis</name>
    <dbReference type="NCBI Taxonomy" id="104102"/>
    <lineage>
        <taxon>Bacteria</taxon>
        <taxon>Pseudomonadati</taxon>
        <taxon>Pseudomonadota</taxon>
        <taxon>Alphaproteobacteria</taxon>
        <taxon>Acetobacterales</taxon>
        <taxon>Acetobacteraceae</taxon>
        <taxon>Acetobacter</taxon>
    </lineage>
</organism>
<evidence type="ECO:0000313" key="2">
    <source>
        <dbReference type="EMBL" id="KGB26369.1"/>
    </source>
</evidence>
<evidence type="ECO:0000313" key="3">
    <source>
        <dbReference type="Proteomes" id="UP000029448"/>
    </source>
</evidence>
<dbReference type="RefSeq" id="WP_052051126.1">
    <property type="nucleotide sequence ID" value="NZ_JACAOJ010000025.1"/>
</dbReference>
<dbReference type="SUPFAM" id="SSF55298">
    <property type="entry name" value="YjgF-like"/>
    <property type="match status" value="1"/>
</dbReference>
<dbReference type="GO" id="GO:0005829">
    <property type="term" value="C:cytosol"/>
    <property type="evidence" value="ECO:0007669"/>
    <property type="project" value="TreeGrafter"/>
</dbReference>
<comment type="similarity">
    <text evidence="1">Belongs to the RutC family.</text>
</comment>
<sequence>MKTTHDPVIRAGAPQPISTAATAQGTLLFVAGQVPMRAGKPNGEDITTQTHAVIDMIRNILVRHGCSLSDIVKTTIWLTDARDYPAFNSAYAAHFCTDAPARSTVISQLIAPVKIEMEAIAVLPNSP</sequence>
<comment type="caution">
    <text evidence="2">The sequence shown here is derived from an EMBL/GenBank/DDBJ whole genome shotgun (WGS) entry which is preliminary data.</text>
</comment>
<dbReference type="PANTHER" id="PTHR11803">
    <property type="entry name" value="2-IMINOBUTANOATE/2-IMINOPROPANOATE DEAMINASE RIDA"/>
    <property type="match status" value="1"/>
</dbReference>
<name>A0A094Z0A8_9PROT</name>
<dbReference type="GO" id="GO:0019239">
    <property type="term" value="F:deaminase activity"/>
    <property type="evidence" value="ECO:0007669"/>
    <property type="project" value="TreeGrafter"/>
</dbReference>
<protein>
    <submittedName>
        <fullName evidence="2">Endoribonuclease L-PSP</fullName>
    </submittedName>
</protein>
<dbReference type="EMBL" id="JOKM01000010">
    <property type="protein sequence ID" value="KGB26369.1"/>
    <property type="molecule type" value="Genomic_DNA"/>
</dbReference>
<accession>A0A094Z0A8</accession>
<dbReference type="InterPro" id="IPR035959">
    <property type="entry name" value="RutC-like_sf"/>
</dbReference>
<dbReference type="PATRIC" id="fig|104102.7.peg.237"/>
<dbReference type="AlphaFoldDB" id="A0A094Z0A8"/>
<dbReference type="Pfam" id="PF01042">
    <property type="entry name" value="Ribonuc_L-PSP"/>
    <property type="match status" value="1"/>
</dbReference>
<dbReference type="STRING" id="104102.AtDm6_0239"/>
<proteinExistence type="inferred from homology"/>
<dbReference type="InterPro" id="IPR006175">
    <property type="entry name" value="YjgF/YER057c/UK114"/>
</dbReference>
<evidence type="ECO:0000256" key="1">
    <source>
        <dbReference type="ARBA" id="ARBA00010552"/>
    </source>
</evidence>
<dbReference type="Gene3D" id="3.30.1330.40">
    <property type="entry name" value="RutC-like"/>
    <property type="match status" value="1"/>
</dbReference>
<keyword evidence="3" id="KW-1185">Reference proteome</keyword>
<dbReference type="GeneID" id="89479051"/>
<dbReference type="PANTHER" id="PTHR11803:SF58">
    <property type="entry name" value="PROTEIN HMF1-RELATED"/>
    <property type="match status" value="1"/>
</dbReference>
<dbReference type="CDD" id="cd00448">
    <property type="entry name" value="YjgF_YER057c_UK114_family"/>
    <property type="match status" value="1"/>
</dbReference>
<reference evidence="2 3" key="1">
    <citation type="submission" date="2014-06" db="EMBL/GenBank/DDBJ databases">
        <title>Functional and comparative genomic analyses of the Drosophila gut microbiota identify candidate symbiosis factors.</title>
        <authorList>
            <person name="Newell P.D."/>
            <person name="Chaston J.M."/>
            <person name="Douglas A.E."/>
        </authorList>
    </citation>
    <scope>NUCLEOTIDE SEQUENCE [LARGE SCALE GENOMIC DNA]</scope>
    <source>
        <strain evidence="2 3">DmCS_006</strain>
    </source>
</reference>
<dbReference type="Proteomes" id="UP000029448">
    <property type="component" value="Unassembled WGS sequence"/>
</dbReference>